<dbReference type="EMBL" id="JAVLET010000001">
    <property type="protein sequence ID" value="KAL0475092.1"/>
    <property type="molecule type" value="Genomic_DNA"/>
</dbReference>
<keyword evidence="3" id="KW-1185">Reference proteome</keyword>
<feature type="signal peptide" evidence="1">
    <location>
        <begin position="1"/>
        <end position="20"/>
    </location>
</feature>
<comment type="caution">
    <text evidence="2">The sequence shown here is derived from an EMBL/GenBank/DDBJ whole genome shotgun (WGS) entry which is preliminary data.</text>
</comment>
<proteinExistence type="predicted"/>
<sequence>MDSMQLKLWALFWAFGRCSQVPFSHYTTSQLEIPTLTAAPSMGGLVSGYTGTELKSPNLPSPASAVIDGNCP</sequence>
<dbReference type="Proteomes" id="UP001451303">
    <property type="component" value="Unassembled WGS sequence"/>
</dbReference>
<feature type="chain" id="PRO_5046934187" evidence="1">
    <location>
        <begin position="21"/>
        <end position="72"/>
    </location>
</feature>
<reference evidence="2 3" key="1">
    <citation type="submission" date="2023-09" db="EMBL/GenBank/DDBJ databases">
        <title>Multi-omics analysis of a traditional fermented food reveals byproduct-associated fungal strains for waste-to-food upcycling.</title>
        <authorList>
            <consortium name="Lawrence Berkeley National Laboratory"/>
            <person name="Rekdal V.M."/>
            <person name="Villalobos-Escobedo J.M."/>
            <person name="Rodriguez-Valeron N."/>
            <person name="Garcia M.O."/>
            <person name="Vasquez D.P."/>
            <person name="Damayanti I."/>
            <person name="Sorensen P.M."/>
            <person name="Baidoo E.E."/>
            <person name="De Carvalho A.C."/>
            <person name="Riley R."/>
            <person name="Lipzen A."/>
            <person name="He G."/>
            <person name="Yan M."/>
            <person name="Haridas S."/>
            <person name="Daum C."/>
            <person name="Yoshinaga Y."/>
            <person name="Ng V."/>
            <person name="Grigoriev I.V."/>
            <person name="Munk R."/>
            <person name="Nuraida L."/>
            <person name="Wijaya C.H."/>
            <person name="Morales P.-C."/>
            <person name="Keasling J.D."/>
        </authorList>
    </citation>
    <scope>NUCLEOTIDE SEQUENCE [LARGE SCALE GENOMIC DNA]</scope>
    <source>
        <strain evidence="2 3">FGSC 2613</strain>
    </source>
</reference>
<accession>A0ABR3DRX0</accession>
<name>A0ABR3DRX0_NEUIN</name>
<protein>
    <submittedName>
        <fullName evidence="2">Uncharacterized protein</fullName>
    </submittedName>
</protein>
<evidence type="ECO:0000256" key="1">
    <source>
        <dbReference type="SAM" id="SignalP"/>
    </source>
</evidence>
<keyword evidence="1" id="KW-0732">Signal</keyword>
<evidence type="ECO:0000313" key="3">
    <source>
        <dbReference type="Proteomes" id="UP001451303"/>
    </source>
</evidence>
<organism evidence="2 3">
    <name type="scientific">Neurospora intermedia</name>
    <dbReference type="NCBI Taxonomy" id="5142"/>
    <lineage>
        <taxon>Eukaryota</taxon>
        <taxon>Fungi</taxon>
        <taxon>Dikarya</taxon>
        <taxon>Ascomycota</taxon>
        <taxon>Pezizomycotina</taxon>
        <taxon>Sordariomycetes</taxon>
        <taxon>Sordariomycetidae</taxon>
        <taxon>Sordariales</taxon>
        <taxon>Sordariaceae</taxon>
        <taxon>Neurospora</taxon>
    </lineage>
</organism>
<evidence type="ECO:0000313" key="2">
    <source>
        <dbReference type="EMBL" id="KAL0475092.1"/>
    </source>
</evidence>
<gene>
    <name evidence="2" type="ORF">QR685DRAFT_511655</name>
</gene>